<dbReference type="PANTHER" id="PTHR34818:SF1">
    <property type="entry name" value="PROTEIN BLI-3"/>
    <property type="match status" value="1"/>
</dbReference>
<dbReference type="PANTHER" id="PTHR34818">
    <property type="entry name" value="PROTEIN BLI-3"/>
    <property type="match status" value="1"/>
</dbReference>
<dbReference type="InterPro" id="IPR052917">
    <property type="entry name" value="Stress-Dev_Protein"/>
</dbReference>
<dbReference type="Proteomes" id="UP000663923">
    <property type="component" value="Chromosome"/>
</dbReference>
<feature type="domain" description="General stress protein FMN-binding split barrel" evidence="1">
    <location>
        <begin position="36"/>
        <end position="180"/>
    </location>
</feature>
<evidence type="ECO:0000313" key="3">
    <source>
        <dbReference type="Proteomes" id="UP000663923"/>
    </source>
</evidence>
<dbReference type="InterPro" id="IPR012349">
    <property type="entry name" value="Split_barrel_FMN-bd"/>
</dbReference>
<keyword evidence="3" id="KW-1185">Reference proteome</keyword>
<gene>
    <name evidence="2" type="ORF">J4G78_07630</name>
</gene>
<dbReference type="RefSeq" id="WP_207989805.1">
    <property type="nucleotide sequence ID" value="NZ_CP071794.1"/>
</dbReference>
<dbReference type="InterPro" id="IPR038725">
    <property type="entry name" value="YdaG_split_barrel_FMN-bd"/>
</dbReference>
<dbReference type="Pfam" id="PF16242">
    <property type="entry name" value="Pyrid_ox_like"/>
    <property type="match status" value="1"/>
</dbReference>
<protein>
    <submittedName>
        <fullName evidence="2">Pyridoxamine 5'-phosphate oxidase family protein</fullName>
    </submittedName>
</protein>
<dbReference type="Gene3D" id="2.30.110.10">
    <property type="entry name" value="Electron Transport, Fmn-binding Protein, Chain A"/>
    <property type="match status" value="1"/>
</dbReference>
<dbReference type="SUPFAM" id="SSF50475">
    <property type="entry name" value="FMN-binding split barrel"/>
    <property type="match status" value="1"/>
</dbReference>
<name>A0ABX7T8H0_9SPHN</name>
<evidence type="ECO:0000313" key="2">
    <source>
        <dbReference type="EMBL" id="QTD57386.1"/>
    </source>
</evidence>
<sequence length="190" mass="21941">MQFKGTDGPFERYSYLTRRHKKRQKWRKKNMRDNDLDDLYDMIDDVETAMLVTENAGALRSRPMKGKLYRDSGEIWFLTESESGKTGEIDQEHSTNLTYACPEKETYISISGTSAINRNVEKIDDLWGPWASIWFGCEKDDPKVAAICFRPDIAEYWSSPESKMVQAWELAKAYVTDDQPEIGTNKTVAM</sequence>
<evidence type="ECO:0000259" key="1">
    <source>
        <dbReference type="Pfam" id="PF16242"/>
    </source>
</evidence>
<dbReference type="EMBL" id="CP071794">
    <property type="protein sequence ID" value="QTD57386.1"/>
    <property type="molecule type" value="Genomic_DNA"/>
</dbReference>
<organism evidence="2 3">
    <name type="scientific">Parasphingorhabdus cellanae</name>
    <dbReference type="NCBI Taxonomy" id="2806553"/>
    <lineage>
        <taxon>Bacteria</taxon>
        <taxon>Pseudomonadati</taxon>
        <taxon>Pseudomonadota</taxon>
        <taxon>Alphaproteobacteria</taxon>
        <taxon>Sphingomonadales</taxon>
        <taxon>Sphingomonadaceae</taxon>
        <taxon>Parasphingorhabdus</taxon>
    </lineage>
</organism>
<reference evidence="2 3" key="1">
    <citation type="submission" date="2021-03" db="EMBL/GenBank/DDBJ databases">
        <title>Complete genome of Parasphingorhabdus_sp.JHSY0214.</title>
        <authorList>
            <person name="Yoo J.H."/>
            <person name="Bae J.W."/>
        </authorList>
    </citation>
    <scope>NUCLEOTIDE SEQUENCE [LARGE SCALE GENOMIC DNA]</scope>
    <source>
        <strain evidence="2 3">JHSY0214</strain>
    </source>
</reference>
<proteinExistence type="predicted"/>
<accession>A0ABX7T8H0</accession>